<dbReference type="Pfam" id="PF08002">
    <property type="entry name" value="DUF1697"/>
    <property type="match status" value="1"/>
</dbReference>
<dbReference type="PANTHER" id="PTHR36439">
    <property type="entry name" value="BLL4334 PROTEIN"/>
    <property type="match status" value="1"/>
</dbReference>
<evidence type="ECO:0000313" key="1">
    <source>
        <dbReference type="EMBL" id="QDV24440.1"/>
    </source>
</evidence>
<proteinExistence type="predicted"/>
<dbReference type="EMBL" id="CP036298">
    <property type="protein sequence ID" value="QDV24440.1"/>
    <property type="molecule type" value="Genomic_DNA"/>
</dbReference>
<dbReference type="Proteomes" id="UP000318017">
    <property type="component" value="Chromosome"/>
</dbReference>
<dbReference type="PIRSF" id="PIRSF008502">
    <property type="entry name" value="UCP008502"/>
    <property type="match status" value="1"/>
</dbReference>
<sequence>MNRWIALFRGINVGGKNVLPMKKLATDLAELKRHNIRTYIPSGNVVFDSKAKNASSLAKSIRSHVEVKHGFAPQDFILGVEDLQQAIDENPFPIATSDAKSLLLFFLERSPTNVSVEALDADKTSTENFRMSDGVFYLHPLDGIERSKLASAVEKHLGVATTTRNYRTVQKTLGVGIGMNRIVETNA</sequence>
<evidence type="ECO:0000313" key="2">
    <source>
        <dbReference type="Proteomes" id="UP000318017"/>
    </source>
</evidence>
<evidence type="ECO:0008006" key="3">
    <source>
        <dbReference type="Google" id="ProtNLM"/>
    </source>
</evidence>
<dbReference type="SUPFAM" id="SSF160379">
    <property type="entry name" value="SP0830-like"/>
    <property type="match status" value="1"/>
</dbReference>
<gene>
    <name evidence="1" type="ORF">Q31a_27580</name>
</gene>
<dbReference type="InterPro" id="IPR012545">
    <property type="entry name" value="DUF1697"/>
</dbReference>
<organism evidence="1 2">
    <name type="scientific">Aureliella helgolandensis</name>
    <dbReference type="NCBI Taxonomy" id="2527968"/>
    <lineage>
        <taxon>Bacteria</taxon>
        <taxon>Pseudomonadati</taxon>
        <taxon>Planctomycetota</taxon>
        <taxon>Planctomycetia</taxon>
        <taxon>Pirellulales</taxon>
        <taxon>Pirellulaceae</taxon>
        <taxon>Aureliella</taxon>
    </lineage>
</organism>
<dbReference type="PANTHER" id="PTHR36439:SF1">
    <property type="entry name" value="DUF1697 DOMAIN-CONTAINING PROTEIN"/>
    <property type="match status" value="1"/>
</dbReference>
<dbReference type="AlphaFoldDB" id="A0A518G773"/>
<dbReference type="KEGG" id="ahel:Q31a_27580"/>
<accession>A0A518G773</accession>
<reference evidence="1 2" key="1">
    <citation type="submission" date="2019-02" db="EMBL/GenBank/DDBJ databases">
        <title>Deep-cultivation of Planctomycetes and their phenomic and genomic characterization uncovers novel biology.</title>
        <authorList>
            <person name="Wiegand S."/>
            <person name="Jogler M."/>
            <person name="Boedeker C."/>
            <person name="Pinto D."/>
            <person name="Vollmers J."/>
            <person name="Rivas-Marin E."/>
            <person name="Kohn T."/>
            <person name="Peeters S.H."/>
            <person name="Heuer A."/>
            <person name="Rast P."/>
            <person name="Oberbeckmann S."/>
            <person name="Bunk B."/>
            <person name="Jeske O."/>
            <person name="Meyerdierks A."/>
            <person name="Storesund J.E."/>
            <person name="Kallscheuer N."/>
            <person name="Luecker S."/>
            <person name="Lage O.M."/>
            <person name="Pohl T."/>
            <person name="Merkel B.J."/>
            <person name="Hornburger P."/>
            <person name="Mueller R.-W."/>
            <person name="Bruemmer F."/>
            <person name="Labrenz M."/>
            <person name="Spormann A.M."/>
            <person name="Op den Camp H."/>
            <person name="Overmann J."/>
            <person name="Amann R."/>
            <person name="Jetten M.S.M."/>
            <person name="Mascher T."/>
            <person name="Medema M.H."/>
            <person name="Devos D.P."/>
            <person name="Kaster A.-K."/>
            <person name="Ovreas L."/>
            <person name="Rohde M."/>
            <person name="Galperin M.Y."/>
            <person name="Jogler C."/>
        </authorList>
    </citation>
    <scope>NUCLEOTIDE SEQUENCE [LARGE SCALE GENOMIC DNA]</scope>
    <source>
        <strain evidence="1 2">Q31a</strain>
    </source>
</reference>
<dbReference type="RefSeq" id="WP_145078098.1">
    <property type="nucleotide sequence ID" value="NZ_CP036298.1"/>
</dbReference>
<protein>
    <recommendedName>
        <fullName evidence="3">DUF1697 domain-containing protein</fullName>
    </recommendedName>
</protein>
<keyword evidence="2" id="KW-1185">Reference proteome</keyword>
<dbReference type="Gene3D" id="3.30.70.1280">
    <property type="entry name" value="SP0830-like domains"/>
    <property type="match status" value="1"/>
</dbReference>
<dbReference type="OrthoDB" id="9806494at2"/>
<name>A0A518G773_9BACT</name>